<dbReference type="EMBL" id="KF740664">
    <property type="protein sequence ID" value="AHH01572.1"/>
    <property type="molecule type" value="Genomic_DNA"/>
</dbReference>
<dbReference type="RefSeq" id="YP_009000907.1">
    <property type="nucleotide sequence ID" value="NC_023423.1"/>
</dbReference>
<dbReference type="KEGG" id="vg:18266033"/>
<reference evidence="1 2" key="1">
    <citation type="journal article" date="2014" name="Proc. Natl. Acad. Sci. U.S.A.">
        <title>Thirty-thousand-year-old distant relative of giant icosahedral DNA viruses with a pandoravirus morphology.</title>
        <authorList>
            <person name="Legendre M."/>
            <person name="Bartoli J."/>
            <person name="Shmakova L."/>
            <person name="Jeudy S."/>
            <person name="Labadie K."/>
            <person name="Adrait A."/>
            <person name="Lescot M."/>
            <person name="Poirot O."/>
            <person name="Bertaux L."/>
            <person name="Bruley C."/>
            <person name="Coute Y."/>
            <person name="Rivkina E."/>
            <person name="Abergel C."/>
            <person name="Claverie J.M."/>
        </authorList>
    </citation>
    <scope>NUCLEOTIDE SEQUENCE [LARGE SCALE GENOMIC DNA]</scope>
    <source>
        <strain evidence="1">P1084-T</strain>
    </source>
</reference>
<evidence type="ECO:0000313" key="1">
    <source>
        <dbReference type="EMBL" id="AHH01572.1"/>
    </source>
</evidence>
<dbReference type="OrthoDB" id="35668at10239"/>
<name>W5S5L7_9VIRU</name>
<dbReference type="Proteomes" id="UP000202176">
    <property type="component" value="Segment"/>
</dbReference>
<evidence type="ECO:0000313" key="2">
    <source>
        <dbReference type="Proteomes" id="UP000202176"/>
    </source>
</evidence>
<dbReference type="GeneID" id="18266033"/>
<accession>W5S5L7</accession>
<organism evidence="1 2">
    <name type="scientific">Pithovirus sibericum</name>
    <dbReference type="NCBI Taxonomy" id="1450746"/>
    <lineage>
        <taxon>Viruses</taxon>
        <taxon>Pithoviruses</taxon>
        <taxon>Orthopithovirinae</taxon>
        <taxon>Alphapithovirus</taxon>
        <taxon>Alphapithovirus sibericum</taxon>
    </lineage>
</organism>
<protein>
    <submittedName>
        <fullName evidence="1">Uncharacterized protein</fullName>
    </submittedName>
</protein>
<keyword evidence="2" id="KW-1185">Reference proteome</keyword>
<sequence>MQELINICKKIVEEYRRFEYSYSESEKETFEGLRKFSKSIKTLGDENHEFILESLKKFWLSYGELFEDPSNSFWYKKSTALKIYNDKGKVIKGPIIHLSEIYIMAGKAEKMKPKSIIDDGKEEPLQKTLEKRLFAVLAKIDEDFAAKLKPSSAMVRASGSSSSSSTPTMPFDLSKLTDIVSGVIDSGILPGSETADKEGYKETIRNFMDNPKLHDLIGTLTNSLSNSGGGDMLTQIGNTLSGPAVADIIKDITPKK</sequence>
<proteinExistence type="predicted"/>
<gene>
    <name evidence="1" type="ORF">pv_5</name>
</gene>